<sequence length="208" mass="21901">MANIHPIRPLPQEPTDPSLDLSARAMDNLRFIRETMERAGSFTALSGWGLVVIGVAGLLASWLAGRQHTAEDWVALWMVSAVVCVLIGLLTTAMKARGARMGLLTGPGRKFALSLAPPMVAGAILTVVLYRAGLSTGLPGLWLMLYGAGIITAGAFSVRAVPLMGVFFMIAGTVALFSPASWGNMWMAAGFGGLHIVFGTLIARRHGG</sequence>
<feature type="transmembrane region" description="Helical" evidence="1">
    <location>
        <begin position="39"/>
        <end position="62"/>
    </location>
</feature>
<gene>
    <name evidence="2" type="ORF">HNQ61_002930</name>
</gene>
<keyword evidence="1" id="KW-0472">Membrane</keyword>
<name>A0A841H007_9BACT</name>
<feature type="transmembrane region" description="Helical" evidence="1">
    <location>
        <begin position="163"/>
        <end position="180"/>
    </location>
</feature>
<feature type="transmembrane region" description="Helical" evidence="1">
    <location>
        <begin position="186"/>
        <end position="203"/>
    </location>
</feature>
<dbReference type="RefSeq" id="WP_205761390.1">
    <property type="nucleotide sequence ID" value="NZ_JABDTL010000001.1"/>
</dbReference>
<evidence type="ECO:0000313" key="3">
    <source>
        <dbReference type="Proteomes" id="UP000582837"/>
    </source>
</evidence>
<keyword evidence="2" id="KW-0645">Protease</keyword>
<keyword evidence="1" id="KW-0812">Transmembrane</keyword>
<evidence type="ECO:0000256" key="1">
    <source>
        <dbReference type="SAM" id="Phobius"/>
    </source>
</evidence>
<proteinExistence type="predicted"/>
<organism evidence="2 3">
    <name type="scientific">Longimicrobium terrae</name>
    <dbReference type="NCBI Taxonomy" id="1639882"/>
    <lineage>
        <taxon>Bacteria</taxon>
        <taxon>Pseudomonadati</taxon>
        <taxon>Gemmatimonadota</taxon>
        <taxon>Longimicrobiia</taxon>
        <taxon>Longimicrobiales</taxon>
        <taxon>Longimicrobiaceae</taxon>
        <taxon>Longimicrobium</taxon>
    </lineage>
</organism>
<feature type="transmembrane region" description="Helical" evidence="1">
    <location>
        <begin position="138"/>
        <end position="156"/>
    </location>
</feature>
<evidence type="ECO:0000313" key="2">
    <source>
        <dbReference type="EMBL" id="MBB6071306.1"/>
    </source>
</evidence>
<reference evidence="2 3" key="1">
    <citation type="submission" date="2020-08" db="EMBL/GenBank/DDBJ databases">
        <title>Genomic Encyclopedia of Type Strains, Phase IV (KMG-IV): sequencing the most valuable type-strain genomes for metagenomic binning, comparative biology and taxonomic classification.</title>
        <authorList>
            <person name="Goeker M."/>
        </authorList>
    </citation>
    <scope>NUCLEOTIDE SEQUENCE [LARGE SCALE GENOMIC DNA]</scope>
    <source>
        <strain evidence="2 3">DSM 29007</strain>
    </source>
</reference>
<dbReference type="EMBL" id="JACHIA010000007">
    <property type="protein sequence ID" value="MBB6071306.1"/>
    <property type="molecule type" value="Genomic_DNA"/>
</dbReference>
<keyword evidence="1" id="KW-1133">Transmembrane helix</keyword>
<dbReference type="GO" id="GO:0008233">
    <property type="term" value="F:peptidase activity"/>
    <property type="evidence" value="ECO:0007669"/>
    <property type="project" value="UniProtKB-KW"/>
</dbReference>
<accession>A0A841H007</accession>
<dbReference type="GO" id="GO:0006508">
    <property type="term" value="P:proteolysis"/>
    <property type="evidence" value="ECO:0007669"/>
    <property type="project" value="UniProtKB-KW"/>
</dbReference>
<dbReference type="AlphaFoldDB" id="A0A841H007"/>
<feature type="transmembrane region" description="Helical" evidence="1">
    <location>
        <begin position="74"/>
        <end position="91"/>
    </location>
</feature>
<dbReference type="Proteomes" id="UP000582837">
    <property type="component" value="Unassembled WGS sequence"/>
</dbReference>
<comment type="caution">
    <text evidence="2">The sequence shown here is derived from an EMBL/GenBank/DDBJ whole genome shotgun (WGS) entry which is preliminary data.</text>
</comment>
<protein>
    <submittedName>
        <fullName evidence="2">Membrane-bound ClpP family serine protease</fullName>
    </submittedName>
</protein>
<feature type="transmembrane region" description="Helical" evidence="1">
    <location>
        <begin position="111"/>
        <end position="132"/>
    </location>
</feature>
<keyword evidence="2" id="KW-0378">Hydrolase</keyword>
<keyword evidence="3" id="KW-1185">Reference proteome</keyword>